<feature type="transmembrane region" description="Helical" evidence="3">
    <location>
        <begin position="135"/>
        <end position="154"/>
    </location>
</feature>
<feature type="transmembrane region" description="Helical" evidence="3">
    <location>
        <begin position="390"/>
        <end position="411"/>
    </location>
</feature>
<reference evidence="5 6" key="1">
    <citation type="journal article" date="2017" name="Curr. Biol.">
        <title>Genome architecture and evolution of a unichromosomal asexual nematode.</title>
        <authorList>
            <person name="Fradin H."/>
            <person name="Zegar C."/>
            <person name="Gutwein M."/>
            <person name="Lucas J."/>
            <person name="Kovtun M."/>
            <person name="Corcoran D."/>
            <person name="Baugh L.R."/>
            <person name="Kiontke K."/>
            <person name="Gunsalus K."/>
            <person name="Fitch D.H."/>
            <person name="Piano F."/>
        </authorList>
    </citation>
    <scope>NUCLEOTIDE SEQUENCE [LARGE SCALE GENOMIC DNA]</scope>
    <source>
        <strain evidence="5">PF1309</strain>
    </source>
</reference>
<feature type="transmembrane region" description="Helical" evidence="3">
    <location>
        <begin position="423"/>
        <end position="447"/>
    </location>
</feature>
<dbReference type="Gene3D" id="1.20.1250.20">
    <property type="entry name" value="MFS general substrate transporter like domains"/>
    <property type="match status" value="1"/>
</dbReference>
<dbReference type="InterPro" id="IPR036259">
    <property type="entry name" value="MFS_trans_sf"/>
</dbReference>
<dbReference type="OrthoDB" id="2985014at2759"/>
<evidence type="ECO:0000256" key="2">
    <source>
        <dbReference type="SAM" id="MobiDB-lite"/>
    </source>
</evidence>
<feature type="region of interest" description="Disordered" evidence="2">
    <location>
        <begin position="15"/>
        <end position="43"/>
    </location>
</feature>
<keyword evidence="3" id="KW-0812">Transmembrane</keyword>
<dbReference type="InterPro" id="IPR011701">
    <property type="entry name" value="MFS"/>
</dbReference>
<keyword evidence="6" id="KW-1185">Reference proteome</keyword>
<feature type="transmembrane region" description="Helical" evidence="3">
    <location>
        <begin position="107"/>
        <end position="128"/>
    </location>
</feature>
<name>A0A2A2KTS4_9BILA</name>
<dbReference type="STRING" id="2018661.A0A2A2KTS4"/>
<evidence type="ECO:0000256" key="3">
    <source>
        <dbReference type="SAM" id="Phobius"/>
    </source>
</evidence>
<protein>
    <recommendedName>
        <fullName evidence="4">Major facilitator superfamily (MFS) profile domain-containing protein</fullName>
    </recommendedName>
</protein>
<proteinExistence type="predicted"/>
<feature type="transmembrane region" description="Helical" evidence="3">
    <location>
        <begin position="194"/>
        <end position="219"/>
    </location>
</feature>
<feature type="transmembrane region" description="Helical" evidence="3">
    <location>
        <begin position="287"/>
        <end position="310"/>
    </location>
</feature>
<feature type="domain" description="Major facilitator superfamily (MFS) profile" evidence="4">
    <location>
        <begin position="58"/>
        <end position="470"/>
    </location>
</feature>
<dbReference type="PROSITE" id="PS50850">
    <property type="entry name" value="MFS"/>
    <property type="match status" value="1"/>
</dbReference>
<dbReference type="AlphaFoldDB" id="A0A2A2KTS4"/>
<keyword evidence="3" id="KW-1133">Transmembrane helix</keyword>
<dbReference type="GO" id="GO:0016020">
    <property type="term" value="C:membrane"/>
    <property type="evidence" value="ECO:0007669"/>
    <property type="project" value="UniProtKB-SubCell"/>
</dbReference>
<sequence>MPNVTVINVLTENNTNAVGDSNKNKPKDIAKRRKSSESSNSSDEESSWTRYIILASTLLCQASLMANINAFNFTILCMPGTSHLDEETLSMNQTMYVTGFTRSDKTLIYSAVAIGSLLAVVPISLLISKSGCRKVFFACGLLSAIATCCIPFVATDNLMLFLVMRFLQGAAFASCMPTAGAATASWAPIIQHGLFISTFTTFPILGSVIAMPVSGILCTSPLGWKAVYFLLTGITLFVFGVWVILFRDYPEDHKLVNKSELLRISHGKNLSDCSKSDEKDPVPYGRIVLTPSILGVCFAAGLPVFLQLLVKIFGGLSSDLLRCMSETTKLRIFNTISMWVSGAFLLSLAFVNQGEGLYGMILITLATMLQGFNGAGFNKCATLVSRQHSHFVLAIIQFLWCIAMLISPIMITALLPTGSASEWHVVFIVHTAILFLCNEVFCCLATAKPAPWTDSSITHFSRKNTPIFIS</sequence>
<dbReference type="EMBL" id="LIAE01007734">
    <property type="protein sequence ID" value="PAV77298.1"/>
    <property type="molecule type" value="Genomic_DNA"/>
</dbReference>
<keyword evidence="3" id="KW-0472">Membrane</keyword>
<feature type="transmembrane region" description="Helical" evidence="3">
    <location>
        <begin position="226"/>
        <end position="245"/>
    </location>
</feature>
<organism evidence="5 6">
    <name type="scientific">Diploscapter pachys</name>
    <dbReference type="NCBI Taxonomy" id="2018661"/>
    <lineage>
        <taxon>Eukaryota</taxon>
        <taxon>Metazoa</taxon>
        <taxon>Ecdysozoa</taxon>
        <taxon>Nematoda</taxon>
        <taxon>Chromadorea</taxon>
        <taxon>Rhabditida</taxon>
        <taxon>Rhabditina</taxon>
        <taxon>Rhabditomorpha</taxon>
        <taxon>Rhabditoidea</taxon>
        <taxon>Rhabditidae</taxon>
        <taxon>Diploscapter</taxon>
    </lineage>
</organism>
<gene>
    <name evidence="5" type="ORF">WR25_04126</name>
</gene>
<evidence type="ECO:0000256" key="1">
    <source>
        <dbReference type="ARBA" id="ARBA00004141"/>
    </source>
</evidence>
<evidence type="ECO:0000259" key="4">
    <source>
        <dbReference type="PROSITE" id="PS50850"/>
    </source>
</evidence>
<dbReference type="PANTHER" id="PTHR45757">
    <property type="entry name" value="PROTEIN CBG23364-RELATED"/>
    <property type="match status" value="1"/>
</dbReference>
<feature type="transmembrane region" description="Helical" evidence="3">
    <location>
        <begin position="357"/>
        <end position="378"/>
    </location>
</feature>
<dbReference type="SUPFAM" id="SSF103473">
    <property type="entry name" value="MFS general substrate transporter"/>
    <property type="match status" value="1"/>
</dbReference>
<dbReference type="Proteomes" id="UP000218231">
    <property type="component" value="Unassembled WGS sequence"/>
</dbReference>
<comment type="caution">
    <text evidence="5">The sequence shown here is derived from an EMBL/GenBank/DDBJ whole genome shotgun (WGS) entry which is preliminary data.</text>
</comment>
<comment type="subcellular location">
    <subcellularLocation>
        <location evidence="1">Membrane</location>
        <topology evidence="1">Multi-pass membrane protein</topology>
    </subcellularLocation>
</comment>
<feature type="transmembrane region" description="Helical" evidence="3">
    <location>
        <begin position="331"/>
        <end position="351"/>
    </location>
</feature>
<evidence type="ECO:0000313" key="5">
    <source>
        <dbReference type="EMBL" id="PAV77298.1"/>
    </source>
</evidence>
<dbReference type="InterPro" id="IPR020846">
    <property type="entry name" value="MFS_dom"/>
</dbReference>
<dbReference type="GO" id="GO:0022857">
    <property type="term" value="F:transmembrane transporter activity"/>
    <property type="evidence" value="ECO:0007669"/>
    <property type="project" value="InterPro"/>
</dbReference>
<accession>A0A2A2KTS4</accession>
<dbReference type="PANTHER" id="PTHR45757:SF33">
    <property type="entry name" value="MAJOR FACILITATOR SUPERFAMILY (MFS) PROFILE DOMAIN-CONTAINING PROTEIN"/>
    <property type="match status" value="1"/>
</dbReference>
<dbReference type="Pfam" id="PF07690">
    <property type="entry name" value="MFS_1"/>
    <property type="match status" value="1"/>
</dbReference>
<evidence type="ECO:0000313" key="6">
    <source>
        <dbReference type="Proteomes" id="UP000218231"/>
    </source>
</evidence>